<dbReference type="RefSeq" id="WP_048048582.1">
    <property type="nucleotide sequence ID" value="NZ_JJPO01000045.1"/>
</dbReference>
<dbReference type="GO" id="GO:0016787">
    <property type="term" value="F:hydrolase activity"/>
    <property type="evidence" value="ECO:0007669"/>
    <property type="project" value="UniProtKB-ARBA"/>
</dbReference>
<evidence type="ECO:0008006" key="3">
    <source>
        <dbReference type="Google" id="ProtNLM"/>
    </source>
</evidence>
<dbReference type="Proteomes" id="UP000034001">
    <property type="component" value="Unassembled WGS sequence"/>
</dbReference>
<dbReference type="PANTHER" id="PTHR10151">
    <property type="entry name" value="ECTONUCLEOTIDE PYROPHOSPHATASE/PHOSPHODIESTERASE"/>
    <property type="match status" value="1"/>
</dbReference>
<dbReference type="Pfam" id="PF01663">
    <property type="entry name" value="Phosphodiest"/>
    <property type="match status" value="1"/>
</dbReference>
<dbReference type="Gene3D" id="3.40.720.10">
    <property type="entry name" value="Alkaline Phosphatase, subunit A"/>
    <property type="match status" value="1"/>
</dbReference>
<organism evidence="1 2">
    <name type="scientific">Methanosarcina mazei</name>
    <name type="common">Methanosarcina frisia</name>
    <dbReference type="NCBI Taxonomy" id="2209"/>
    <lineage>
        <taxon>Archaea</taxon>
        <taxon>Methanobacteriati</taxon>
        <taxon>Methanobacteriota</taxon>
        <taxon>Stenosarchaea group</taxon>
        <taxon>Methanomicrobia</taxon>
        <taxon>Methanosarcinales</taxon>
        <taxon>Methanosarcinaceae</taxon>
        <taxon>Methanosarcina</taxon>
    </lineage>
</organism>
<accession>A0A0F8HDM4</accession>
<proteinExistence type="predicted"/>
<gene>
    <name evidence="1" type="ORF">DU63_17125</name>
</gene>
<dbReference type="InterPro" id="IPR017850">
    <property type="entry name" value="Alkaline_phosphatase_core_sf"/>
</dbReference>
<dbReference type="PATRIC" id="fig|2209.43.peg.3718"/>
<dbReference type="InterPro" id="IPR002591">
    <property type="entry name" value="Phosphodiest/P_Trfase"/>
</dbReference>
<comment type="caution">
    <text evidence="1">The sequence shown here is derived from an EMBL/GenBank/DDBJ whole genome shotgun (WGS) entry which is preliminary data.</text>
</comment>
<dbReference type="EMBL" id="JJPO01000045">
    <property type="protein sequence ID" value="KKG74806.1"/>
    <property type="molecule type" value="Genomic_DNA"/>
</dbReference>
<reference evidence="1 2" key="1">
    <citation type="journal article" date="2015" name="ISME J.">
        <title>Genomic and phenotypic differentiation among Methanosarcina mazei populations from Columbia River sediment.</title>
        <authorList>
            <person name="Youngblut N.D."/>
            <person name="Wirth J.S."/>
            <person name="Henriksen J.R."/>
            <person name="Smith M."/>
            <person name="Simon H."/>
            <person name="Metcalf W.W."/>
            <person name="Whitaker R.J."/>
        </authorList>
    </citation>
    <scope>NUCLEOTIDE SEQUENCE [LARGE SCALE GENOMIC DNA]</scope>
    <source>
        <strain evidence="1 2">3.H.A.2.1</strain>
    </source>
</reference>
<dbReference type="PANTHER" id="PTHR10151:SF120">
    <property type="entry name" value="BIS(5'-ADENOSYL)-TRIPHOSPHATASE"/>
    <property type="match status" value="1"/>
</dbReference>
<sequence length="500" mass="57293">MDKILIIGIDSLDPHILLKHRKELPNFSKLIEESPTLISKSVFPVDTIPAWMSVYTGLHPGNHGVLYAYDVFDPNLSDLKKLDINHIKGKTFWDYAGKNGYNPLIVFPQLMYPTWDINGIMISKSPIDNRVNWLKTEISIDCFPESIQDKYKIPDKLENLWGGFPGNDKLEQWANIGKDVVCRETSIGMKLCKNEKWNLFFIYYNLLDIIQHRLWRFFDENDPSYPGKTSLSKIILDYYVLFDRIIGDFMESFPEAILIVMSDHGHKSRPINTVNLNEYLRANGHLELNKKNVTAINMIKKSILRTANKLKLEHILIKLVTKNKAVTKMSKSIYSSAGLIDLNKSNAYLSNFAGIKSYPHGGIEINKKIVSDGEFEKVREELILELSSLELDGMPLIKWIKKNDDLYSGDFNKKIYPDIVFELRDGYGVGWDLNSDFYGKAYDHNVASGGHAKDATFLIKNVSKVVKKNDLNLVDVAPSILDMLNIDWRKLNFDGKSIFE</sequence>
<dbReference type="SUPFAM" id="SSF53649">
    <property type="entry name" value="Alkaline phosphatase-like"/>
    <property type="match status" value="1"/>
</dbReference>
<name>A0A0F8HDM4_METMZ</name>
<evidence type="ECO:0000313" key="2">
    <source>
        <dbReference type="Proteomes" id="UP000034001"/>
    </source>
</evidence>
<dbReference type="AlphaFoldDB" id="A0A0F8HDM4"/>
<evidence type="ECO:0000313" key="1">
    <source>
        <dbReference type="EMBL" id="KKG74806.1"/>
    </source>
</evidence>
<protein>
    <recommendedName>
        <fullName evidence="3">Nucleotide pyrophosphatase</fullName>
    </recommendedName>
</protein>